<protein>
    <submittedName>
        <fullName evidence="7">DUF423 domain-containing protein</fullName>
    </submittedName>
</protein>
<feature type="transmembrane region" description="Helical" evidence="6">
    <location>
        <begin position="73"/>
        <end position="95"/>
    </location>
</feature>
<dbReference type="InterPro" id="IPR006696">
    <property type="entry name" value="DUF423"/>
</dbReference>
<dbReference type="Proteomes" id="UP000664034">
    <property type="component" value="Unassembled WGS sequence"/>
</dbReference>
<reference evidence="7" key="1">
    <citation type="submission" date="2021-03" db="EMBL/GenBank/DDBJ databases">
        <title>Fibrella sp. HMF5335 genome sequencing and assembly.</title>
        <authorList>
            <person name="Kang H."/>
            <person name="Kim H."/>
            <person name="Bae S."/>
            <person name="Joh K."/>
        </authorList>
    </citation>
    <scope>NUCLEOTIDE SEQUENCE</scope>
    <source>
        <strain evidence="7">HMF5335</strain>
    </source>
</reference>
<organism evidence="7 8">
    <name type="scientific">Fibrella rubiginis</name>
    <dbReference type="NCBI Taxonomy" id="2817060"/>
    <lineage>
        <taxon>Bacteria</taxon>
        <taxon>Pseudomonadati</taxon>
        <taxon>Bacteroidota</taxon>
        <taxon>Cytophagia</taxon>
        <taxon>Cytophagales</taxon>
        <taxon>Spirosomataceae</taxon>
        <taxon>Fibrella</taxon>
    </lineage>
</organism>
<feature type="transmembrane region" description="Helical" evidence="6">
    <location>
        <begin position="101"/>
        <end position="125"/>
    </location>
</feature>
<name>A0A939GLC4_9BACT</name>
<dbReference type="AlphaFoldDB" id="A0A939GLC4"/>
<evidence type="ECO:0000256" key="4">
    <source>
        <dbReference type="ARBA" id="ARBA00022989"/>
    </source>
</evidence>
<proteinExistence type="inferred from homology"/>
<comment type="caution">
    <text evidence="7">The sequence shown here is derived from an EMBL/GenBank/DDBJ whole genome shotgun (WGS) entry which is preliminary data.</text>
</comment>
<evidence type="ECO:0000256" key="6">
    <source>
        <dbReference type="SAM" id="Phobius"/>
    </source>
</evidence>
<evidence type="ECO:0000256" key="5">
    <source>
        <dbReference type="ARBA" id="ARBA00023136"/>
    </source>
</evidence>
<keyword evidence="4 6" id="KW-1133">Transmembrane helix</keyword>
<evidence type="ECO:0000256" key="2">
    <source>
        <dbReference type="ARBA" id="ARBA00009694"/>
    </source>
</evidence>
<dbReference type="PANTHER" id="PTHR43461">
    <property type="entry name" value="TRANSMEMBRANE PROTEIN 256"/>
    <property type="match status" value="1"/>
</dbReference>
<dbReference type="Pfam" id="PF04241">
    <property type="entry name" value="DUF423"/>
    <property type="match status" value="1"/>
</dbReference>
<accession>A0A939GLC4</accession>
<keyword evidence="8" id="KW-1185">Reference proteome</keyword>
<dbReference type="EMBL" id="JAFMYV010000011">
    <property type="protein sequence ID" value="MBO0938856.1"/>
    <property type="molecule type" value="Genomic_DNA"/>
</dbReference>
<evidence type="ECO:0000313" key="8">
    <source>
        <dbReference type="Proteomes" id="UP000664034"/>
    </source>
</evidence>
<evidence type="ECO:0000256" key="3">
    <source>
        <dbReference type="ARBA" id="ARBA00022692"/>
    </source>
</evidence>
<comment type="subcellular location">
    <subcellularLocation>
        <location evidence="1">Membrane</location>
        <topology evidence="1">Multi-pass membrane protein</topology>
    </subcellularLocation>
</comment>
<keyword evidence="5 6" id="KW-0472">Membrane</keyword>
<sequence>MYKFFLQAGALLGLIGVAIGAFGAHGLRAKLTAAGRMDTFETAVKYQFYHALALVLVGILMQQLANNPDAVKYLGWSGYGFLIGVLIFSGSLYVLCLTGVTWLGAITPLGGLFMIAGWALLFWAVKG</sequence>
<gene>
    <name evidence="7" type="ORF">J2I47_20050</name>
</gene>
<keyword evidence="3 6" id="KW-0812">Transmembrane</keyword>
<evidence type="ECO:0000256" key="1">
    <source>
        <dbReference type="ARBA" id="ARBA00004141"/>
    </source>
</evidence>
<feature type="transmembrane region" description="Helical" evidence="6">
    <location>
        <begin position="44"/>
        <end position="61"/>
    </location>
</feature>
<dbReference type="RefSeq" id="WP_207366392.1">
    <property type="nucleotide sequence ID" value="NZ_JAFMYV010000011.1"/>
</dbReference>
<evidence type="ECO:0000313" key="7">
    <source>
        <dbReference type="EMBL" id="MBO0938856.1"/>
    </source>
</evidence>
<dbReference type="PANTHER" id="PTHR43461:SF1">
    <property type="entry name" value="TRANSMEMBRANE PROTEIN 256"/>
    <property type="match status" value="1"/>
</dbReference>
<dbReference type="GO" id="GO:0005886">
    <property type="term" value="C:plasma membrane"/>
    <property type="evidence" value="ECO:0007669"/>
    <property type="project" value="TreeGrafter"/>
</dbReference>
<comment type="similarity">
    <text evidence="2">Belongs to the UPF0382 family.</text>
</comment>